<evidence type="ECO:0000256" key="1">
    <source>
        <dbReference type="SAM" id="MobiDB-lite"/>
    </source>
</evidence>
<dbReference type="InterPro" id="IPR041657">
    <property type="entry name" value="HTH_17"/>
</dbReference>
<evidence type="ECO:0000313" key="3">
    <source>
        <dbReference type="EMBL" id="TWS27331.1"/>
    </source>
</evidence>
<protein>
    <submittedName>
        <fullName evidence="3">Helix-turn-helix domain-containing protein</fullName>
    </submittedName>
</protein>
<evidence type="ECO:0000259" key="2">
    <source>
        <dbReference type="Pfam" id="PF12728"/>
    </source>
</evidence>
<dbReference type="Pfam" id="PF12728">
    <property type="entry name" value="HTH_17"/>
    <property type="match status" value="1"/>
</dbReference>
<keyword evidence="4" id="KW-1185">Reference proteome</keyword>
<gene>
    <name evidence="3" type="ORF">FK530_19500</name>
</gene>
<reference evidence="3 4" key="1">
    <citation type="submission" date="2019-06" db="EMBL/GenBank/DDBJ databases">
        <title>Tsukamurella conjunctivitidis sp. nov., Tsukamurella assacharolytica sp. nov. and Tsukamurella sputae sp. nov. isolated from patients with conjunctivitis, bacteraemia (lymphoma) and respiratory infection (sputum) in Hong Kong.</title>
        <authorList>
            <person name="Teng J.L.L."/>
            <person name="Lee H.H."/>
            <person name="Fong J.Y.H."/>
            <person name="Fok K.M.N."/>
            <person name="Lau S.K.P."/>
            <person name="Woo P.C.Y."/>
        </authorList>
    </citation>
    <scope>NUCLEOTIDE SEQUENCE [LARGE SCALE GENOMIC DNA]</scope>
    <source>
        <strain evidence="3 4">HKU72</strain>
    </source>
</reference>
<evidence type="ECO:0000313" key="4">
    <source>
        <dbReference type="Proteomes" id="UP000319375"/>
    </source>
</evidence>
<feature type="domain" description="Helix-turn-helix" evidence="2">
    <location>
        <begin position="70"/>
        <end position="128"/>
    </location>
</feature>
<dbReference type="EMBL" id="VIGX01000015">
    <property type="protein sequence ID" value="TWS27331.1"/>
    <property type="molecule type" value="Genomic_DNA"/>
</dbReference>
<sequence>MATEAEVSQRVAEGAYGSQPQRRYPPCPTRMEVVAILVNSRRWGLTGRYRAFMLTRIVAAAEQGACMDRYLTTREVCALTGYHEKTIHNAARQYKSTRGRKGLKSCRQGRHGDYRYLESDVHAWMQGR</sequence>
<accession>A0A5C5RZD0</accession>
<comment type="caution">
    <text evidence="3">The sequence shown here is derived from an EMBL/GenBank/DDBJ whole genome shotgun (WGS) entry which is preliminary data.</text>
</comment>
<feature type="region of interest" description="Disordered" evidence="1">
    <location>
        <begin position="1"/>
        <end position="23"/>
    </location>
</feature>
<dbReference type="Proteomes" id="UP000319375">
    <property type="component" value="Unassembled WGS sequence"/>
</dbReference>
<organism evidence="3 4">
    <name type="scientific">Tsukamurella conjunctivitidis</name>
    <dbReference type="NCBI Taxonomy" id="2592068"/>
    <lineage>
        <taxon>Bacteria</taxon>
        <taxon>Bacillati</taxon>
        <taxon>Actinomycetota</taxon>
        <taxon>Actinomycetes</taxon>
        <taxon>Mycobacteriales</taxon>
        <taxon>Tsukamurellaceae</taxon>
        <taxon>Tsukamurella</taxon>
    </lineage>
</organism>
<proteinExistence type="predicted"/>
<name>A0A5C5RZD0_9ACTN</name>
<dbReference type="AlphaFoldDB" id="A0A5C5RZD0"/>